<protein>
    <submittedName>
        <fullName evidence="2">Fic family protein</fullName>
    </submittedName>
</protein>
<dbReference type="Pfam" id="PF02661">
    <property type="entry name" value="Fic"/>
    <property type="match status" value="1"/>
</dbReference>
<evidence type="ECO:0000313" key="3">
    <source>
        <dbReference type="Proteomes" id="UP000534677"/>
    </source>
</evidence>
<dbReference type="PANTHER" id="PTHR13504">
    <property type="entry name" value="FIDO DOMAIN-CONTAINING PROTEIN DDB_G0283145"/>
    <property type="match status" value="1"/>
</dbReference>
<dbReference type="InterPro" id="IPR040198">
    <property type="entry name" value="Fido_containing"/>
</dbReference>
<dbReference type="PROSITE" id="PS51459">
    <property type="entry name" value="FIDO"/>
    <property type="match status" value="1"/>
</dbReference>
<dbReference type="Proteomes" id="UP000534677">
    <property type="component" value="Unassembled WGS sequence"/>
</dbReference>
<gene>
    <name evidence="2" type="ORF">HF209_32010</name>
</gene>
<accession>A0ABR6THY1</accession>
<name>A0ABR6THY1_9PSED</name>
<keyword evidence="3" id="KW-1185">Reference proteome</keyword>
<comment type="caution">
    <text evidence="2">The sequence shown here is derived from an EMBL/GenBank/DDBJ whole genome shotgun (WGS) entry which is preliminary data.</text>
</comment>
<proteinExistence type="predicted"/>
<sequence length="396" mass="45165">MSFTPYIPQDKASEELQDQIVKVMRLDAELHGKIPRPLRVPMTNLLRVVNSYYSNKIEGNSTVPADILRAEQVADAPQEVKVSEDFLEIKRHIEAQRRLTDDPIDPVDVCTRDTISRLHREFYVGVPEEMLDIQVNEQGDIIRMVPGVFREYGVKVGQHIAPTAEQMQAHLGQFERVYRLDRIHGLSRFLAAAAAHHRLMWIHPFMDGNGRTGRLFTDQYLKASGFGGYGLWSMSRGFARNTTVYYDMLNAADHPRKGDQDGRGILSDSGLMRWTRYFTETALDQVQYFSAQLDPEKLGERIDVYFEMRSRGALSDGKGNALPELRIEARDVYKTLLHMGDQPRAELQASLGVGERTTRGLLSQMAKEGLIILDGRKPVSLNLSRHSIEFLFPYLW</sequence>
<dbReference type="Gene3D" id="1.10.3290.10">
    <property type="entry name" value="Fido-like domain"/>
    <property type="match status" value="1"/>
</dbReference>
<dbReference type="InterPro" id="IPR036597">
    <property type="entry name" value="Fido-like_dom_sf"/>
</dbReference>
<dbReference type="PANTHER" id="PTHR13504:SF38">
    <property type="entry name" value="FIDO DOMAIN-CONTAINING PROTEIN"/>
    <property type="match status" value="1"/>
</dbReference>
<evidence type="ECO:0000313" key="2">
    <source>
        <dbReference type="EMBL" id="MBC2385582.1"/>
    </source>
</evidence>
<reference evidence="2 3" key="1">
    <citation type="submission" date="2020-04" db="EMBL/GenBank/DDBJ databases">
        <title>Pseudomonas crami sp. nov., a novel proteolytic bacterial species isolated from cream.</title>
        <authorList>
            <person name="Hofmann K."/>
            <person name="Woller A."/>
            <person name="Huptas C."/>
            <person name="Wenning M."/>
            <person name="Scherer S."/>
            <person name="Doll E.V."/>
        </authorList>
    </citation>
    <scope>NUCLEOTIDE SEQUENCE [LARGE SCALE GENOMIC DNA]</scope>
    <source>
        <strain evidence="2 3">WS 5096</strain>
    </source>
</reference>
<dbReference type="InterPro" id="IPR003812">
    <property type="entry name" value="Fido"/>
</dbReference>
<dbReference type="SUPFAM" id="SSF140931">
    <property type="entry name" value="Fic-like"/>
    <property type="match status" value="1"/>
</dbReference>
<feature type="domain" description="Fido" evidence="1">
    <location>
        <begin position="110"/>
        <end position="280"/>
    </location>
</feature>
<dbReference type="RefSeq" id="WP_185710990.1">
    <property type="nucleotide sequence ID" value="NZ_JAAXCZ010000033.1"/>
</dbReference>
<dbReference type="EMBL" id="JAAXCZ010000033">
    <property type="protein sequence ID" value="MBC2385582.1"/>
    <property type="molecule type" value="Genomic_DNA"/>
</dbReference>
<organism evidence="2 3">
    <name type="scientific">Pseudomonas cremoris</name>
    <dbReference type="NCBI Taxonomy" id="2724178"/>
    <lineage>
        <taxon>Bacteria</taxon>
        <taxon>Pseudomonadati</taxon>
        <taxon>Pseudomonadota</taxon>
        <taxon>Gammaproteobacteria</taxon>
        <taxon>Pseudomonadales</taxon>
        <taxon>Pseudomonadaceae</taxon>
        <taxon>Pseudomonas</taxon>
    </lineage>
</organism>
<evidence type="ECO:0000259" key="1">
    <source>
        <dbReference type="PROSITE" id="PS51459"/>
    </source>
</evidence>